<dbReference type="GO" id="GO:0003714">
    <property type="term" value="F:transcription corepressor activity"/>
    <property type="evidence" value="ECO:0007669"/>
    <property type="project" value="TreeGrafter"/>
</dbReference>
<proteinExistence type="predicted"/>
<dbReference type="PANTHER" id="PTHR15111">
    <property type="entry name" value="RNA POLYMERASE II SUBUNIT 5-MEDIATING PROTEIN NNX3"/>
    <property type="match status" value="1"/>
</dbReference>
<name>A0A914QP58_9BILA</name>
<protein>
    <submittedName>
        <fullName evidence="2">Uncharacterized protein</fullName>
    </submittedName>
</protein>
<dbReference type="WBParaSite" id="PDA_v2.g5163.t1">
    <property type="protein sequence ID" value="PDA_v2.g5163.t1"/>
    <property type="gene ID" value="PDA_v2.g5163"/>
</dbReference>
<dbReference type="InterPro" id="IPR052255">
    <property type="entry name" value="RNA_pol_II_subunit5-mediator"/>
</dbReference>
<dbReference type="GO" id="GO:0000122">
    <property type="term" value="P:negative regulation of transcription by RNA polymerase II"/>
    <property type="evidence" value="ECO:0007669"/>
    <property type="project" value="TreeGrafter"/>
</dbReference>
<accession>A0A914QP58</accession>
<dbReference type="GO" id="GO:0003682">
    <property type="term" value="F:chromatin binding"/>
    <property type="evidence" value="ECO:0007669"/>
    <property type="project" value="TreeGrafter"/>
</dbReference>
<reference evidence="2" key="1">
    <citation type="submission" date="2022-11" db="UniProtKB">
        <authorList>
            <consortium name="WormBaseParasite"/>
        </authorList>
    </citation>
    <scope>IDENTIFICATION</scope>
</reference>
<dbReference type="Proteomes" id="UP000887578">
    <property type="component" value="Unplaced"/>
</dbReference>
<organism evidence="1 2">
    <name type="scientific">Panagrolaimus davidi</name>
    <dbReference type="NCBI Taxonomy" id="227884"/>
    <lineage>
        <taxon>Eukaryota</taxon>
        <taxon>Metazoa</taxon>
        <taxon>Ecdysozoa</taxon>
        <taxon>Nematoda</taxon>
        <taxon>Chromadorea</taxon>
        <taxon>Rhabditida</taxon>
        <taxon>Tylenchina</taxon>
        <taxon>Panagrolaimomorpha</taxon>
        <taxon>Panagrolaimoidea</taxon>
        <taxon>Panagrolaimidae</taxon>
        <taxon>Panagrolaimus</taxon>
    </lineage>
</organism>
<dbReference type="Gene3D" id="3.50.50.60">
    <property type="entry name" value="FAD/NAD(P)-binding domain"/>
    <property type="match status" value="1"/>
</dbReference>
<dbReference type="Gene3D" id="3.30.9.10">
    <property type="entry name" value="D-Amino Acid Oxidase, subunit A, domain 2"/>
    <property type="match status" value="1"/>
</dbReference>
<dbReference type="SUPFAM" id="SSF46579">
    <property type="entry name" value="Prefoldin"/>
    <property type="match status" value="1"/>
</dbReference>
<dbReference type="GO" id="GO:0019212">
    <property type="term" value="F:phosphatase inhibitor activity"/>
    <property type="evidence" value="ECO:0007669"/>
    <property type="project" value="TreeGrafter"/>
</dbReference>
<evidence type="ECO:0000313" key="2">
    <source>
        <dbReference type="WBParaSite" id="PDA_v2.g5163.t1"/>
    </source>
</evidence>
<dbReference type="PANTHER" id="PTHR15111:SF0">
    <property type="entry name" value="UNCONVENTIONAL PREFOLDIN RPB5 INTERACTOR 1"/>
    <property type="match status" value="1"/>
</dbReference>
<evidence type="ECO:0000313" key="1">
    <source>
        <dbReference type="Proteomes" id="UP000887578"/>
    </source>
</evidence>
<keyword evidence="1" id="KW-1185">Reference proteome</keyword>
<dbReference type="AlphaFoldDB" id="A0A914QP58"/>
<dbReference type="InterPro" id="IPR036188">
    <property type="entry name" value="FAD/NAD-bd_sf"/>
</dbReference>
<sequence length="345" mass="40744">MTVDYNEFYNDVWPSLVKRVPAFKNSKVVNAWAMYNDVNTFDDLPILGEHLKYNNFYTMAGFGNYGPQMAIAAGKLYSERIFDSAYVTINVRKYDMRRIMNQKKYQEPLKMEGNLFKPNEIDADLRGRLEMLKKYANAEIHKCEEFIIEQEKQLEEYKNLRKKVSDFPKLLRREDWLPINDYAFIRGTYDNTNKFYTLLGRINDIKEGYKKQKELAKSRLEFAENLFNQEKSDVVEIREPYDDEKMKVKKEPKENVSSKDFEAIMSRLNELEKQENEKVESIERANEIKVANTVEVKKEDESENSKIVAPKGISQEEFENLIKRVDQMIESSDDEEGYEDEDISC</sequence>